<evidence type="ECO:0000313" key="2">
    <source>
        <dbReference type="Proteomes" id="UP000587527"/>
    </source>
</evidence>
<proteinExistence type="predicted"/>
<reference evidence="1 2" key="1">
    <citation type="submission" date="2020-08" db="EMBL/GenBank/DDBJ databases">
        <title>Sequencing the genomes of 1000 actinobacteria strains.</title>
        <authorList>
            <person name="Klenk H.-P."/>
        </authorList>
    </citation>
    <scope>NUCLEOTIDE SEQUENCE [LARGE SCALE GENOMIC DNA]</scope>
    <source>
        <strain evidence="1 2">DSM 45362</strain>
    </source>
</reference>
<dbReference type="Proteomes" id="UP000587527">
    <property type="component" value="Unassembled WGS sequence"/>
</dbReference>
<keyword evidence="2" id="KW-1185">Reference proteome</keyword>
<dbReference type="EMBL" id="JACHMN010000002">
    <property type="protein sequence ID" value="MBB5869996.1"/>
    <property type="molecule type" value="Genomic_DNA"/>
</dbReference>
<name>A0A841BRI8_9ACTN</name>
<comment type="caution">
    <text evidence="1">The sequence shown here is derived from an EMBL/GenBank/DDBJ whole genome shotgun (WGS) entry which is preliminary data.</text>
</comment>
<organism evidence="1 2">
    <name type="scientific">Allocatelliglobosispora scoriae</name>
    <dbReference type="NCBI Taxonomy" id="643052"/>
    <lineage>
        <taxon>Bacteria</taxon>
        <taxon>Bacillati</taxon>
        <taxon>Actinomycetota</taxon>
        <taxon>Actinomycetes</taxon>
        <taxon>Micromonosporales</taxon>
        <taxon>Micromonosporaceae</taxon>
        <taxon>Allocatelliglobosispora</taxon>
    </lineage>
</organism>
<gene>
    <name evidence="1" type="ORF">F4553_003375</name>
</gene>
<sequence>MTSDFACLLRSDPMRMVSNIRDVQRCRCSDDGTNHDPVSQPIIKEAIPVLTIAQLERLATEAESIHADVVAYLREHGVTALWANDQVVTRQAVLLRAPLGYWASQEPQLLSVGAALYGRPAERGVQA</sequence>
<protein>
    <submittedName>
        <fullName evidence="1">Uncharacterized protein</fullName>
    </submittedName>
</protein>
<evidence type="ECO:0000313" key="1">
    <source>
        <dbReference type="EMBL" id="MBB5869996.1"/>
    </source>
</evidence>
<dbReference type="RefSeq" id="WP_221469922.1">
    <property type="nucleotide sequence ID" value="NZ_JACHMN010000002.1"/>
</dbReference>
<dbReference type="AlphaFoldDB" id="A0A841BRI8"/>
<accession>A0A841BRI8</accession>